<gene>
    <name evidence="1" type="ORF">XTGNCPPB3709_0670</name>
</gene>
<proteinExistence type="predicted"/>
<dbReference type="RefSeq" id="WP_009576956.1">
    <property type="nucleotide sequence ID" value="NZ_CP076252.1"/>
</dbReference>
<dbReference type="PANTHER" id="PTHR36978:SF4">
    <property type="entry name" value="P-LOOP CONTAINING NUCLEOSIDE TRIPHOSPHATE HYDROLASE PROTEIN"/>
    <property type="match status" value="1"/>
</dbReference>
<dbReference type="AlphaFoldDB" id="A0A1M4JEM7"/>
<reference evidence="2" key="1">
    <citation type="submission" date="2016-07" db="EMBL/GenBank/DDBJ databases">
        <authorList>
            <person name="Florea S."/>
            <person name="Webb J.S."/>
            <person name="Jaromczyk J."/>
            <person name="Schardl C.L."/>
        </authorList>
    </citation>
    <scope>NUCLEOTIDE SEQUENCE [LARGE SCALE GENOMIC DNA]</scope>
</reference>
<dbReference type="SUPFAM" id="SSF52540">
    <property type="entry name" value="P-loop containing nucleoside triphosphate hydrolases"/>
    <property type="match status" value="1"/>
</dbReference>
<name>A0A1M4JEM7_9XANT</name>
<organism evidence="1 2">
    <name type="scientific">Xanthomonas graminis pv. graminis</name>
    <dbReference type="NCBI Taxonomy" id="134874"/>
    <lineage>
        <taxon>Bacteria</taxon>
        <taxon>Pseudomonadati</taxon>
        <taxon>Pseudomonadota</taxon>
        <taxon>Gammaproteobacteria</taxon>
        <taxon>Lysobacterales</taxon>
        <taxon>Lysobacteraceae</taxon>
        <taxon>Xanthomonas</taxon>
        <taxon>Xanthomonas translucens group</taxon>
        <taxon>Xanthomonas graminis</taxon>
    </lineage>
</organism>
<sequence length="228" mass="25905">MSLQVIGAGLGRTGTLSLKFALEHLGFGPCYHATEVVANMRAALPLWNAAERGTPDWPAIFASYRSSTDHPGCYYWRQLIEVYPQAKVVLTVRDPDSWFESVTQTILAPRGKSTFLGPEGEAFSAFLRQQFGGRNYDRASMIEYFMRWNRAVVATVPAERLLVFSAKQGWAPLCAFLDVPVPAQAYLHLHARPRLRWFKRVLRLPDDSAARERHMRDYLDALRQDLFG</sequence>
<evidence type="ECO:0000313" key="1">
    <source>
        <dbReference type="EMBL" id="SBV86763.1"/>
    </source>
</evidence>
<accession>A0A1M4JEM7</accession>
<dbReference type="InterPro" id="IPR040632">
    <property type="entry name" value="Sulfotransfer_4"/>
</dbReference>
<dbReference type="InterPro" id="IPR027417">
    <property type="entry name" value="P-loop_NTPase"/>
</dbReference>
<dbReference type="PANTHER" id="PTHR36978">
    <property type="entry name" value="P-LOOP CONTAINING NUCLEOTIDE TRIPHOSPHATE HYDROLASE"/>
    <property type="match status" value="1"/>
</dbReference>
<dbReference type="EMBL" id="FLUK01000061">
    <property type="protein sequence ID" value="SBV86763.1"/>
    <property type="molecule type" value="Genomic_DNA"/>
</dbReference>
<dbReference type="Pfam" id="PF17784">
    <property type="entry name" value="Sulfotransfer_4"/>
    <property type="match status" value="1"/>
</dbReference>
<evidence type="ECO:0008006" key="3">
    <source>
        <dbReference type="Google" id="ProtNLM"/>
    </source>
</evidence>
<evidence type="ECO:0000313" key="2">
    <source>
        <dbReference type="Proteomes" id="UP000184997"/>
    </source>
</evidence>
<dbReference type="Gene3D" id="3.40.50.300">
    <property type="entry name" value="P-loop containing nucleotide triphosphate hydrolases"/>
    <property type="match status" value="1"/>
</dbReference>
<dbReference type="Proteomes" id="UP000184997">
    <property type="component" value="Unassembled WGS sequence"/>
</dbReference>
<protein>
    <recommendedName>
        <fullName evidence="3">Sulfotransferase family protein</fullName>
    </recommendedName>
</protein>